<keyword evidence="2" id="KW-1185">Reference proteome</keyword>
<dbReference type="Proteomes" id="UP000070373">
    <property type="component" value="Unassembled WGS sequence"/>
</dbReference>
<evidence type="ECO:0000313" key="2">
    <source>
        <dbReference type="Proteomes" id="UP000070373"/>
    </source>
</evidence>
<reference evidence="1 2" key="1">
    <citation type="journal article" date="2016" name="Sci. Rep.">
        <title>Metabolic traits of an uncultured archaeal lineage -MSBL1- from brine pools of the Red Sea.</title>
        <authorList>
            <person name="Mwirichia R."/>
            <person name="Alam I."/>
            <person name="Rashid M."/>
            <person name="Vinu M."/>
            <person name="Ba-Alawi W."/>
            <person name="Anthony Kamau A."/>
            <person name="Kamanda Ngugi D."/>
            <person name="Goker M."/>
            <person name="Klenk H.P."/>
            <person name="Bajic V."/>
            <person name="Stingl U."/>
        </authorList>
    </citation>
    <scope>NUCLEOTIDE SEQUENCE [LARGE SCALE GENOMIC DNA]</scope>
    <source>
        <strain evidence="1">SCGC-AAA259E17</strain>
    </source>
</reference>
<evidence type="ECO:0000313" key="1">
    <source>
        <dbReference type="EMBL" id="KXA93631.1"/>
    </source>
</evidence>
<dbReference type="AlphaFoldDB" id="A0A133UHE4"/>
<accession>A0A133UHE4</accession>
<protein>
    <submittedName>
        <fullName evidence="1">Uncharacterized protein</fullName>
    </submittedName>
</protein>
<gene>
    <name evidence="1" type="ORF">AKJ64_00195</name>
</gene>
<name>A0A133UHE4_9EURY</name>
<sequence>MFQPLVIVLALRELRKIATFRKIIGAPYAAKTAYIPEIIMTAIGAWKRRGGSTPQRSGKKP</sequence>
<proteinExistence type="predicted"/>
<dbReference type="EMBL" id="LHXN01000001">
    <property type="protein sequence ID" value="KXA93631.1"/>
    <property type="molecule type" value="Genomic_DNA"/>
</dbReference>
<comment type="caution">
    <text evidence="1">The sequence shown here is derived from an EMBL/GenBank/DDBJ whole genome shotgun (WGS) entry which is preliminary data.</text>
</comment>
<organism evidence="1 2">
    <name type="scientific">candidate division MSBL1 archaeon SCGC-AAA259E17</name>
    <dbReference type="NCBI Taxonomy" id="1698263"/>
    <lineage>
        <taxon>Archaea</taxon>
        <taxon>Methanobacteriati</taxon>
        <taxon>Methanobacteriota</taxon>
        <taxon>candidate division MSBL1</taxon>
    </lineage>
</organism>